<dbReference type="STRING" id="42157.A0A182EW59"/>
<proteinExistence type="predicted"/>
<dbReference type="Proteomes" id="UP000271087">
    <property type="component" value="Unassembled WGS sequence"/>
</dbReference>
<evidence type="ECO:0000313" key="1">
    <source>
        <dbReference type="EMBL" id="VDM98907.1"/>
    </source>
</evidence>
<sequence>MVEGTYMVRKGETDWPQCNFNYNENEETEEAIVTKLTKINQKFEGTTIQFITAHRFRRSAIKRVISSCMGCKRWRAKPFKLPEMPNLPETQVKRSRTFEKTGLEYMGPLSIKSDSGMEEKANFLAAKGTAWKNIIQRGIAWKNIISTMAGGVYERMIGLTKQILERA</sequence>
<name>A0A182EW59_ONCOC</name>
<dbReference type="EMBL" id="UYRW01010547">
    <property type="protein sequence ID" value="VDM98907.1"/>
    <property type="molecule type" value="Genomic_DNA"/>
</dbReference>
<dbReference type="OrthoDB" id="5984724at2759"/>
<accession>A0A182EW59</accession>
<protein>
    <submittedName>
        <fullName evidence="3">Integrase_SAM-like_N domain-containing protein</fullName>
    </submittedName>
</protein>
<reference evidence="3" key="1">
    <citation type="submission" date="2016-06" db="UniProtKB">
        <authorList>
            <consortium name="WormBaseParasite"/>
        </authorList>
    </citation>
    <scope>IDENTIFICATION</scope>
</reference>
<evidence type="ECO:0000313" key="2">
    <source>
        <dbReference type="Proteomes" id="UP000271087"/>
    </source>
</evidence>
<evidence type="ECO:0000313" key="3">
    <source>
        <dbReference type="WBParaSite" id="nOo.2.0.1.t12405-RA"/>
    </source>
</evidence>
<keyword evidence="2" id="KW-1185">Reference proteome</keyword>
<organism evidence="3">
    <name type="scientific">Onchocerca ochengi</name>
    <name type="common">Filarial nematode worm</name>
    <dbReference type="NCBI Taxonomy" id="42157"/>
    <lineage>
        <taxon>Eukaryota</taxon>
        <taxon>Metazoa</taxon>
        <taxon>Ecdysozoa</taxon>
        <taxon>Nematoda</taxon>
        <taxon>Chromadorea</taxon>
        <taxon>Rhabditida</taxon>
        <taxon>Spirurina</taxon>
        <taxon>Spiruromorpha</taxon>
        <taxon>Filarioidea</taxon>
        <taxon>Onchocercidae</taxon>
        <taxon>Onchocerca</taxon>
    </lineage>
</organism>
<reference evidence="1 2" key="2">
    <citation type="submission" date="2018-08" db="EMBL/GenBank/DDBJ databases">
        <authorList>
            <person name="Laetsch R D."/>
            <person name="Stevens L."/>
            <person name="Kumar S."/>
            <person name="Blaxter L. M."/>
        </authorList>
    </citation>
    <scope>NUCLEOTIDE SEQUENCE [LARGE SCALE GENOMIC DNA]</scope>
</reference>
<dbReference type="AlphaFoldDB" id="A0A182EW59"/>
<dbReference type="WBParaSite" id="nOo.2.0.1.t12405-RA">
    <property type="protein sequence ID" value="nOo.2.0.1.t12405-RA"/>
    <property type="gene ID" value="nOo.2.0.1.g12405"/>
</dbReference>
<gene>
    <name evidence="1" type="ORF">NOO_LOCUS12405</name>
</gene>